<sequence>MEYENLSLNIGGGSAVAGSANTNVNANEAEQQPNMCGGQEVLEVKAKEKARRYWSPSEEERLYEIWGRENWRLTRNGKNTIFFAQWSEELHERYAVDVKPEEIQMKVNQTRAKFRQVKKQLQNDPATFPTRWKKYDMINRILKNLHRPKNAEPIPPEVLLNNRDVSPIREEDLQQQTQHEPQRQQQPQAQAHAIRIVNVEPSSNQFYSNNNSNSNNSSSNNNNNNNSTLNFSTELFTDQYDEVKQEYDDEDYRSLPFQEQIQQYSPAESAQLLELQTPLQQQQQQQQQIQQPQHQQYQSEYTQQSYAGAPATAYHNNTNNGGTSTNSNSNNVVASSSINPQAITAVAYINSSNNTISVATSNTNSNGSMQPPVATAVSNSNTGAASGSSTPIPTPRKRGRPFGSAALQSDSLEALFMDEMRRKNQLLAEQTKIARQRLELEERKVDLLQMFLPKCLEQQNNIVARIMQLPQMQQPSIPPQQ</sequence>
<feature type="compositionally biased region" description="Low complexity" evidence="1">
    <location>
        <begin position="174"/>
        <end position="191"/>
    </location>
</feature>
<feature type="domain" description="Myb/SANT-like DNA-binding" evidence="2">
    <location>
        <begin position="51"/>
        <end position="138"/>
    </location>
</feature>
<dbReference type="Pfam" id="PF13837">
    <property type="entry name" value="Myb_DNA-bind_4"/>
    <property type="match status" value="1"/>
</dbReference>
<gene>
    <name evidence="3" type="ORF">Dbus_chr2Lg1814</name>
</gene>
<evidence type="ECO:0000313" key="4">
    <source>
        <dbReference type="Proteomes" id="UP000494163"/>
    </source>
</evidence>
<dbReference type="OrthoDB" id="7863823at2759"/>
<dbReference type="GO" id="GO:0045893">
    <property type="term" value="P:positive regulation of DNA-templated transcription"/>
    <property type="evidence" value="ECO:0007669"/>
    <property type="project" value="TreeGrafter"/>
</dbReference>
<dbReference type="InterPro" id="IPR044822">
    <property type="entry name" value="Myb_DNA-bind_4"/>
</dbReference>
<feature type="region of interest" description="Disordered" evidence="1">
    <location>
        <begin position="203"/>
        <end position="230"/>
    </location>
</feature>
<dbReference type="Proteomes" id="UP000494163">
    <property type="component" value="Chromosome 2L"/>
</dbReference>
<name>A0A0M3QTZ2_DROBS</name>
<feature type="compositionally biased region" description="Low complexity" evidence="1">
    <location>
        <begin position="378"/>
        <end position="390"/>
    </location>
</feature>
<dbReference type="PANTHER" id="PTHR22666:SF3">
    <property type="entry name" value="MYB_SANT-LIKE DNA-BINDING DOMAIN-CONTAINING PROTEIN 1"/>
    <property type="match status" value="1"/>
</dbReference>
<dbReference type="AlphaFoldDB" id="A0A0M3QTZ2"/>
<dbReference type="EMBL" id="CP012523">
    <property type="protein sequence ID" value="ALC39729.1"/>
    <property type="molecule type" value="Genomic_DNA"/>
</dbReference>
<dbReference type="OMA" id="RLYEIWG"/>
<proteinExistence type="predicted"/>
<accession>A0A0M3QTZ2</accession>
<evidence type="ECO:0000259" key="2">
    <source>
        <dbReference type="Pfam" id="PF13837"/>
    </source>
</evidence>
<feature type="compositionally biased region" description="Polar residues" evidence="1">
    <location>
        <begin position="360"/>
        <end position="369"/>
    </location>
</feature>
<dbReference type="GO" id="GO:0016604">
    <property type="term" value="C:nuclear body"/>
    <property type="evidence" value="ECO:0007669"/>
    <property type="project" value="TreeGrafter"/>
</dbReference>
<feature type="region of interest" description="Disordered" evidence="1">
    <location>
        <begin position="171"/>
        <end position="191"/>
    </location>
</feature>
<feature type="region of interest" description="Disordered" evidence="1">
    <location>
        <begin position="284"/>
        <end position="303"/>
    </location>
</feature>
<feature type="compositionally biased region" description="Low complexity" evidence="1">
    <location>
        <begin position="208"/>
        <end position="227"/>
    </location>
</feature>
<dbReference type="InterPro" id="IPR026095">
    <property type="entry name" value="Myb/SANT-like_DNA-bd_dom_prot"/>
</dbReference>
<evidence type="ECO:0000313" key="3">
    <source>
        <dbReference type="EMBL" id="ALC39729.1"/>
    </source>
</evidence>
<dbReference type="PANTHER" id="PTHR22666">
    <property type="entry name" value="MYB_SANT-LIKE DNA-BINDING DOMAIN-CONTAINING PROTEIN 1"/>
    <property type="match status" value="1"/>
</dbReference>
<reference evidence="3 4" key="1">
    <citation type="submission" date="2015-08" db="EMBL/GenBank/DDBJ databases">
        <title>Ancestral chromatin configuration constrains chromatin evolution on differentiating sex chromosomes in Drosophila.</title>
        <authorList>
            <person name="Zhou Q."/>
            <person name="Bachtrog D."/>
        </authorList>
    </citation>
    <scope>NUCLEOTIDE SEQUENCE [LARGE SCALE GENOMIC DNA]</scope>
    <source>
        <tissue evidence="3">Whole larvae</tissue>
    </source>
</reference>
<evidence type="ECO:0000256" key="1">
    <source>
        <dbReference type="SAM" id="MobiDB-lite"/>
    </source>
</evidence>
<feature type="region of interest" description="Disordered" evidence="1">
    <location>
        <begin position="311"/>
        <end position="333"/>
    </location>
</feature>
<feature type="compositionally biased region" description="Low complexity" evidence="1">
    <location>
        <begin position="316"/>
        <end position="333"/>
    </location>
</feature>
<keyword evidence="4" id="KW-1185">Reference proteome</keyword>
<organism evidence="3 4">
    <name type="scientific">Drosophila busckii</name>
    <name type="common">Fruit fly</name>
    <dbReference type="NCBI Taxonomy" id="30019"/>
    <lineage>
        <taxon>Eukaryota</taxon>
        <taxon>Metazoa</taxon>
        <taxon>Ecdysozoa</taxon>
        <taxon>Arthropoda</taxon>
        <taxon>Hexapoda</taxon>
        <taxon>Insecta</taxon>
        <taxon>Pterygota</taxon>
        <taxon>Neoptera</taxon>
        <taxon>Endopterygota</taxon>
        <taxon>Diptera</taxon>
        <taxon>Brachycera</taxon>
        <taxon>Muscomorpha</taxon>
        <taxon>Ephydroidea</taxon>
        <taxon>Drosophilidae</taxon>
        <taxon>Drosophila</taxon>
    </lineage>
</organism>
<feature type="region of interest" description="Disordered" evidence="1">
    <location>
        <begin position="360"/>
        <end position="402"/>
    </location>
</feature>
<protein>
    <submittedName>
        <fullName evidence="3">CG7239</fullName>
    </submittedName>
</protein>